<keyword evidence="2" id="KW-0479">Metal-binding</keyword>
<dbReference type="AlphaFoldDB" id="A0A3N4JWY8"/>
<evidence type="ECO:0000259" key="3">
    <source>
        <dbReference type="Pfam" id="PF13359"/>
    </source>
</evidence>
<accession>A0A3N4JWY8</accession>
<comment type="cofactor">
    <cofactor evidence="1">
        <name>a divalent metal cation</name>
        <dbReference type="ChEBI" id="CHEBI:60240"/>
    </cofactor>
</comment>
<dbReference type="OrthoDB" id="2283549at2759"/>
<keyword evidence="5" id="KW-1185">Reference proteome</keyword>
<feature type="domain" description="DDE Tnp4" evidence="3">
    <location>
        <begin position="93"/>
        <end position="236"/>
    </location>
</feature>
<dbReference type="Proteomes" id="UP000276215">
    <property type="component" value="Unassembled WGS sequence"/>
</dbReference>
<name>A0A3N4JWY8_9PEZI</name>
<dbReference type="STRING" id="1336337.A0A3N4JWY8"/>
<protein>
    <recommendedName>
        <fullName evidence="3">DDE Tnp4 domain-containing protein</fullName>
    </recommendedName>
</protein>
<dbReference type="InterPro" id="IPR027806">
    <property type="entry name" value="HARBI1_dom"/>
</dbReference>
<dbReference type="EMBL" id="ML120365">
    <property type="protein sequence ID" value="RPB02874.1"/>
    <property type="molecule type" value="Genomic_DNA"/>
</dbReference>
<evidence type="ECO:0000256" key="2">
    <source>
        <dbReference type="ARBA" id="ARBA00022723"/>
    </source>
</evidence>
<gene>
    <name evidence="4" type="ORF">L873DRAFT_1833973</name>
</gene>
<sequence length="287" mass="31704">MGIGHIQRNGQRLKDLLKIFGTSQARLSTIFNDIVLWLLQRYGKKLKWDENHLSRTKLIEYAPAFKDTTGLSEVGIWGFVDGMMRPFCHLGYDQQSFYSGFKKAHGTKFQSIMTCDGLLSSLAGPFPAPVGDWILWERSGVADQLGKIMGLGDEALYVYGDTAYSPAFGIMGPFRGDSMIPAEEAVNVVMSGHRIVVEWGFAHIVNYWSFAVFKHGLKLHLSPVAAYYMIAVLLTNCHTCLSGLPTTWISELPGLLAIGALPVPESGSDAKASSKVRLLESVDIILW</sequence>
<evidence type="ECO:0000313" key="5">
    <source>
        <dbReference type="Proteomes" id="UP000276215"/>
    </source>
</evidence>
<evidence type="ECO:0000256" key="1">
    <source>
        <dbReference type="ARBA" id="ARBA00001968"/>
    </source>
</evidence>
<reference evidence="4 5" key="1">
    <citation type="journal article" date="2018" name="Nat. Ecol. Evol.">
        <title>Pezizomycetes genomes reveal the molecular basis of ectomycorrhizal truffle lifestyle.</title>
        <authorList>
            <person name="Murat C."/>
            <person name="Payen T."/>
            <person name="Noel B."/>
            <person name="Kuo A."/>
            <person name="Morin E."/>
            <person name="Chen J."/>
            <person name="Kohler A."/>
            <person name="Krizsan K."/>
            <person name="Balestrini R."/>
            <person name="Da Silva C."/>
            <person name="Montanini B."/>
            <person name="Hainaut M."/>
            <person name="Levati E."/>
            <person name="Barry K.W."/>
            <person name="Belfiori B."/>
            <person name="Cichocki N."/>
            <person name="Clum A."/>
            <person name="Dockter R.B."/>
            <person name="Fauchery L."/>
            <person name="Guy J."/>
            <person name="Iotti M."/>
            <person name="Le Tacon F."/>
            <person name="Lindquist E.A."/>
            <person name="Lipzen A."/>
            <person name="Malagnac F."/>
            <person name="Mello A."/>
            <person name="Molinier V."/>
            <person name="Miyauchi S."/>
            <person name="Poulain J."/>
            <person name="Riccioni C."/>
            <person name="Rubini A."/>
            <person name="Sitrit Y."/>
            <person name="Splivallo R."/>
            <person name="Traeger S."/>
            <person name="Wang M."/>
            <person name="Zifcakova L."/>
            <person name="Wipf D."/>
            <person name="Zambonelli A."/>
            <person name="Paolocci F."/>
            <person name="Nowrousian M."/>
            <person name="Ottonello S."/>
            <person name="Baldrian P."/>
            <person name="Spatafora J.W."/>
            <person name="Henrissat B."/>
            <person name="Nagy L.G."/>
            <person name="Aury J.M."/>
            <person name="Wincker P."/>
            <person name="Grigoriev I.V."/>
            <person name="Bonfante P."/>
            <person name="Martin F.M."/>
        </authorList>
    </citation>
    <scope>NUCLEOTIDE SEQUENCE [LARGE SCALE GENOMIC DNA]</scope>
    <source>
        <strain evidence="4 5">120613-1</strain>
    </source>
</reference>
<proteinExistence type="predicted"/>
<dbReference type="GO" id="GO:0046872">
    <property type="term" value="F:metal ion binding"/>
    <property type="evidence" value="ECO:0007669"/>
    <property type="project" value="UniProtKB-KW"/>
</dbReference>
<dbReference type="Pfam" id="PF13359">
    <property type="entry name" value="DDE_Tnp_4"/>
    <property type="match status" value="1"/>
</dbReference>
<organism evidence="4 5">
    <name type="scientific">Choiromyces venosus 120613-1</name>
    <dbReference type="NCBI Taxonomy" id="1336337"/>
    <lineage>
        <taxon>Eukaryota</taxon>
        <taxon>Fungi</taxon>
        <taxon>Dikarya</taxon>
        <taxon>Ascomycota</taxon>
        <taxon>Pezizomycotina</taxon>
        <taxon>Pezizomycetes</taxon>
        <taxon>Pezizales</taxon>
        <taxon>Tuberaceae</taxon>
        <taxon>Choiromyces</taxon>
    </lineage>
</organism>
<evidence type="ECO:0000313" key="4">
    <source>
        <dbReference type="EMBL" id="RPB02874.1"/>
    </source>
</evidence>